<evidence type="ECO:0000313" key="2">
    <source>
        <dbReference type="EMBL" id="RBO78303.1"/>
    </source>
</evidence>
<evidence type="ECO:0000313" key="3">
    <source>
        <dbReference type="Proteomes" id="UP000252086"/>
    </source>
</evidence>
<dbReference type="RefSeq" id="WP_113875931.1">
    <property type="nucleotide sequence ID" value="NZ_QNRF01000023.1"/>
</dbReference>
<organism evidence="2 3">
    <name type="scientific">Marinomonas aquiplantarum</name>
    <dbReference type="NCBI Taxonomy" id="491951"/>
    <lineage>
        <taxon>Bacteria</taxon>
        <taxon>Pseudomonadati</taxon>
        <taxon>Pseudomonadota</taxon>
        <taxon>Gammaproteobacteria</taxon>
        <taxon>Oceanospirillales</taxon>
        <taxon>Oceanospirillaceae</taxon>
        <taxon>Marinomonas</taxon>
    </lineage>
</organism>
<sequence length="247" mass="28503">MDTFINRIKITSLSWLAATILGSLLISLDANRDATVLVAILGFAMSYYYFVIRDVRSANYLVSDENADVSDLIGIRDRAMQLYQFNSSWASKYSTERIECAYLQALLRTIDDDEFYQDKRTSHFSELFTTYLTTFDTVYRKSYLSVDEVMVDLQTKDKQTKLQSEFVKYLSTHIVESLERKNIGDIQIIYRVEDEHLIVKKAFTNWFGIKIASFIRAIDSNKEQLGLSEILELQLPSPNKSSQQDGN</sequence>
<name>A0A366CU09_9GAMM</name>
<proteinExistence type="predicted"/>
<reference evidence="2 3" key="1">
    <citation type="submission" date="2018-06" db="EMBL/GenBank/DDBJ databases">
        <title>Genomic Encyclopedia of Type Strains, Phase III (KMG-III): the genomes of soil and plant-associated and newly described type strains.</title>
        <authorList>
            <person name="Whitman W."/>
        </authorList>
    </citation>
    <scope>NUCLEOTIDE SEQUENCE [LARGE SCALE GENOMIC DNA]</scope>
    <source>
        <strain evidence="2 3">CECT 7732</strain>
    </source>
</reference>
<dbReference type="AlphaFoldDB" id="A0A366CU09"/>
<keyword evidence="1" id="KW-0472">Membrane</keyword>
<evidence type="ECO:0000256" key="1">
    <source>
        <dbReference type="SAM" id="Phobius"/>
    </source>
</evidence>
<gene>
    <name evidence="2" type="ORF">DFP76_1234</name>
</gene>
<feature type="transmembrane region" description="Helical" evidence="1">
    <location>
        <begin position="34"/>
        <end position="51"/>
    </location>
</feature>
<feature type="transmembrane region" description="Helical" evidence="1">
    <location>
        <begin position="12"/>
        <end position="28"/>
    </location>
</feature>
<dbReference type="Proteomes" id="UP000252086">
    <property type="component" value="Unassembled WGS sequence"/>
</dbReference>
<dbReference type="OrthoDB" id="9820250at2"/>
<protein>
    <submittedName>
        <fullName evidence="2">Uncharacterized protein</fullName>
    </submittedName>
</protein>
<keyword evidence="1" id="KW-0812">Transmembrane</keyword>
<keyword evidence="1" id="KW-1133">Transmembrane helix</keyword>
<comment type="caution">
    <text evidence="2">The sequence shown here is derived from an EMBL/GenBank/DDBJ whole genome shotgun (WGS) entry which is preliminary data.</text>
</comment>
<accession>A0A366CU09</accession>
<keyword evidence="3" id="KW-1185">Reference proteome</keyword>
<dbReference type="EMBL" id="QNRF01000023">
    <property type="protein sequence ID" value="RBO78303.1"/>
    <property type="molecule type" value="Genomic_DNA"/>
</dbReference>